<dbReference type="Proteomes" id="UP000565579">
    <property type="component" value="Unassembled WGS sequence"/>
</dbReference>
<protein>
    <submittedName>
        <fullName evidence="2">Uncharacterized protein</fullName>
    </submittedName>
</protein>
<feature type="compositionally biased region" description="Acidic residues" evidence="1">
    <location>
        <begin position="25"/>
        <end position="65"/>
    </location>
</feature>
<dbReference type="AlphaFoldDB" id="A0A7X0NLX6"/>
<evidence type="ECO:0000313" key="3">
    <source>
        <dbReference type="Proteomes" id="UP000565579"/>
    </source>
</evidence>
<name>A0A7X0NLX6_9ACTN</name>
<feature type="compositionally biased region" description="Polar residues" evidence="1">
    <location>
        <begin position="1"/>
        <end position="11"/>
    </location>
</feature>
<feature type="region of interest" description="Disordered" evidence="1">
    <location>
        <begin position="1"/>
        <end position="65"/>
    </location>
</feature>
<feature type="compositionally biased region" description="Low complexity" evidence="1">
    <location>
        <begin position="15"/>
        <end position="24"/>
    </location>
</feature>
<dbReference type="RefSeq" id="WP_246549834.1">
    <property type="nucleotide sequence ID" value="NZ_BAAAXY010000141.1"/>
</dbReference>
<evidence type="ECO:0000256" key="1">
    <source>
        <dbReference type="SAM" id="MobiDB-lite"/>
    </source>
</evidence>
<sequence length="65" mass="6969">MGHGSASSGSRADQLDAAAGAGDVVELDDELDELESDDLLSPDFDEDEEEVEDDEVEDDERLSVL</sequence>
<proteinExistence type="predicted"/>
<evidence type="ECO:0000313" key="2">
    <source>
        <dbReference type="EMBL" id="MBB6545889.1"/>
    </source>
</evidence>
<reference evidence="2 3" key="1">
    <citation type="submission" date="2020-08" db="EMBL/GenBank/DDBJ databases">
        <title>Sequencing the genomes of 1000 actinobacteria strains.</title>
        <authorList>
            <person name="Klenk H.-P."/>
        </authorList>
    </citation>
    <scope>NUCLEOTIDE SEQUENCE [LARGE SCALE GENOMIC DNA]</scope>
    <source>
        <strain evidence="2 3">DSM 43768</strain>
    </source>
</reference>
<accession>A0A7X0NLX6</accession>
<keyword evidence="3" id="KW-1185">Reference proteome</keyword>
<comment type="caution">
    <text evidence="2">The sequence shown here is derived from an EMBL/GenBank/DDBJ whole genome shotgun (WGS) entry which is preliminary data.</text>
</comment>
<gene>
    <name evidence="2" type="ORF">HD593_000684</name>
</gene>
<organism evidence="2 3">
    <name type="scientific">Nonomuraea rubra</name>
    <dbReference type="NCBI Taxonomy" id="46180"/>
    <lineage>
        <taxon>Bacteria</taxon>
        <taxon>Bacillati</taxon>
        <taxon>Actinomycetota</taxon>
        <taxon>Actinomycetes</taxon>
        <taxon>Streptosporangiales</taxon>
        <taxon>Streptosporangiaceae</taxon>
        <taxon>Nonomuraea</taxon>
    </lineage>
</organism>
<dbReference type="EMBL" id="JACHMI010000001">
    <property type="protein sequence ID" value="MBB6545889.1"/>
    <property type="molecule type" value="Genomic_DNA"/>
</dbReference>